<keyword evidence="1" id="KW-1133">Transmembrane helix</keyword>
<organism evidence="2 3">
    <name type="scientific">Nitrosomonas stercoris</name>
    <dbReference type="NCBI Taxonomy" id="1444684"/>
    <lineage>
        <taxon>Bacteria</taxon>
        <taxon>Pseudomonadati</taxon>
        <taxon>Pseudomonadota</taxon>
        <taxon>Betaproteobacteria</taxon>
        <taxon>Nitrosomonadales</taxon>
        <taxon>Nitrosomonadaceae</taxon>
        <taxon>Nitrosomonas</taxon>
    </lineage>
</organism>
<evidence type="ECO:0008006" key="4">
    <source>
        <dbReference type="Google" id="ProtNLM"/>
    </source>
</evidence>
<keyword evidence="3" id="KW-1185">Reference proteome</keyword>
<dbReference type="KEGG" id="nst:Nstercoris_02031"/>
<sequence length="412" mass="46008">MGLEHCHQISIKLPVLHEWKHLLAIVILQGISVFICSLSFIASVQAEEDSLIHTLTGYDISEITPASSIKLKLGGWIETGFSGNPHLPRNHSNYPVAFNDGANQFKLHQLYAFIEKEAATSGNVWDIGMRADLLYGTDAKFSATKNFDSSIFGQHPKHQLVFPQLYANLYAPIGNGLTLTVGHFYTLIGYESVTSPDNFFFSHAYAMHYGEPFTHMGALLSYPLNINLTAKSGVVTGWDSLSRHIPNYIGELSYTSESGQTTVTTALITGNARTANLREHHNRTMYSIVLEHRFSQKLQYVLQHDFAIQAQTTETPAAAWYGINQYLLYAISRQLGAGLRFEWFHDKNGTRVMEDGDTQDLIGITAGLNYQPIPGITLRPEIRYDLATRHPIFGDGHHKDQILLSASAILHF</sequence>
<keyword evidence="1" id="KW-0812">Transmembrane</keyword>
<feature type="transmembrane region" description="Helical" evidence="1">
    <location>
        <begin position="21"/>
        <end position="42"/>
    </location>
</feature>
<dbReference type="Pfam" id="PF07642">
    <property type="entry name" value="BBP2"/>
    <property type="match status" value="1"/>
</dbReference>
<proteinExistence type="predicted"/>
<dbReference type="InterPro" id="IPR011486">
    <property type="entry name" value="BBP2"/>
</dbReference>
<evidence type="ECO:0000313" key="3">
    <source>
        <dbReference type="Proteomes" id="UP000316473"/>
    </source>
</evidence>
<gene>
    <name evidence="2" type="ORF">Nstercoris_02031</name>
</gene>
<protein>
    <recommendedName>
        <fullName evidence="4">Porin</fullName>
    </recommendedName>
</protein>
<dbReference type="EMBL" id="AP019755">
    <property type="protein sequence ID" value="BBL35755.1"/>
    <property type="molecule type" value="Genomic_DNA"/>
</dbReference>
<reference evidence="2 3" key="1">
    <citation type="submission" date="2019-06" db="EMBL/GenBank/DDBJ databases">
        <title>Nitrosomonas stercoris KYUHI-S whole genome shotgun sequence.</title>
        <authorList>
            <person name="Nakagawa T."/>
            <person name="Tsuchiya Y."/>
            <person name="Takahashi R."/>
        </authorList>
    </citation>
    <scope>NUCLEOTIDE SEQUENCE [LARGE SCALE GENOMIC DNA]</scope>
    <source>
        <strain evidence="2 3">KYUHI-S</strain>
    </source>
</reference>
<dbReference type="SUPFAM" id="SSF56935">
    <property type="entry name" value="Porins"/>
    <property type="match status" value="1"/>
</dbReference>
<name>A0A4Y1YT11_9PROT</name>
<dbReference type="Proteomes" id="UP000316473">
    <property type="component" value="Chromosome"/>
</dbReference>
<accession>A0A4Y1YT11</accession>
<dbReference type="AlphaFoldDB" id="A0A4Y1YT11"/>
<evidence type="ECO:0000256" key="1">
    <source>
        <dbReference type="SAM" id="Phobius"/>
    </source>
</evidence>
<evidence type="ECO:0000313" key="2">
    <source>
        <dbReference type="EMBL" id="BBL35755.1"/>
    </source>
</evidence>
<keyword evidence="1" id="KW-0472">Membrane</keyword>